<dbReference type="SUPFAM" id="SSF52777">
    <property type="entry name" value="CoA-dependent acyltransferases"/>
    <property type="match status" value="1"/>
</dbReference>
<dbReference type="InterPro" id="IPR001031">
    <property type="entry name" value="Thioesterase"/>
</dbReference>
<dbReference type="InterPro" id="IPR023213">
    <property type="entry name" value="CAT-like_dom_sf"/>
</dbReference>
<dbReference type="InterPro" id="IPR000873">
    <property type="entry name" value="AMP-dep_synth/lig_dom"/>
</dbReference>
<dbReference type="SUPFAM" id="SSF56801">
    <property type="entry name" value="Acetyl-CoA synthetase-like"/>
    <property type="match status" value="1"/>
</dbReference>
<dbReference type="Gene3D" id="3.30.559.10">
    <property type="entry name" value="Chloramphenicol acetyltransferase-like domain"/>
    <property type="match status" value="1"/>
</dbReference>
<dbReference type="GO" id="GO:0031177">
    <property type="term" value="F:phosphopantetheine binding"/>
    <property type="evidence" value="ECO:0007669"/>
    <property type="project" value="TreeGrafter"/>
</dbReference>
<dbReference type="GO" id="GO:0044550">
    <property type="term" value="P:secondary metabolite biosynthetic process"/>
    <property type="evidence" value="ECO:0007669"/>
    <property type="project" value="TreeGrafter"/>
</dbReference>
<dbReference type="PANTHER" id="PTHR45527">
    <property type="entry name" value="NONRIBOSOMAL PEPTIDE SYNTHETASE"/>
    <property type="match status" value="1"/>
</dbReference>
<evidence type="ECO:0000313" key="2">
    <source>
        <dbReference type="EMBL" id="KZN51062.1"/>
    </source>
</evidence>
<dbReference type="RefSeq" id="WP_063361593.1">
    <property type="nucleotide sequence ID" value="NZ_AUXZ01000069.1"/>
</dbReference>
<dbReference type="PROSITE" id="PS50075">
    <property type="entry name" value="CARRIER"/>
    <property type="match status" value="1"/>
</dbReference>
<dbReference type="PATRIC" id="fig|1365251.3.peg.2071"/>
<sequence length="1271" mass="138211">MITEYIEEYQQGVVLTANQQRFVTEGENTSALVQLLVPCSTSLQEIQRYADELVQSHLSLASNYQQVEGFKGLRAVPSTDAKIQVDNIEWAQVGVPSLAQLAVISPVEIAPHTGCNLHLTRINTPEQSYLALRGFAGALDLSSLELIAAIIAGQPDDEEALQFPDFVAWQQEMLHDEDGLAGQVYWQNYLTGDIPAPLQLPYNMGTVSEGERSYTQVQNEIDTALWQGVEQFAQTMETSPQNIVQYAWWWLMARLATTPRFLTALHYDPRLEDEAFEGALGRYAKSLPLIVEYQPEQSLHSWLGALNEQCENHRQVAQSISLAQLNTALNTTDAVLLPLHSAQPDWQVSQHHALNLAVSQQGTLTLNYCQNSFSAAAVSSLLAQLAQVLHVIHSAEVHTQSSEISILSDGHKSQLLAINGVQLATPAETVIARVAGFASTDADSVALIDADSTLTYGQLWQQVERTAKGLKARQPDSIQPILLLLPRSTDLIVAMLASMRAGFGFVPLDPSWPQARIDKVVAQFDNATLIAESTQTGVTVQALQADSDVVLPTLASLETRLAYSIFTSGSTGTPKGVRIGQQQLSAYCAASSEALGLSEQNNFALTATVAADLGYTCLFNALYLGKRLCIASEKQSMDSSEFGAFLSEYQIDCIKIVPSHLQALCDLKALPYFPQKIVLGGEACPNTFLRSLQQWAPHSEIYNHYGPSEATIGVMCHRYVAGDGGVAKLSQVFAGTHTYVLNQAGQLCSYGEVGELFIAGAQLSDGYLGQPEHPAFTEHSELAQRLYATGDLARYMPDNSVMILGRKDDQVKVRGFRIELGEVAACIEQLEGIEHALVVADKVDGQVRLNAYLIANQYEGGALDSDATQALKSALSHSLPEAMIPSAFMVVAQWPRLGNGKIDRKALPSFASQTLAYEAPQGELEEKLAAVFAEVLELDKVSRSASFFQLGGHSIAAIKLVKRWADREASDLHFDLGVLFQAPSVAKLADVLSTEATEQITPLNSHKAGNRQVICFHDGLGLSLSYRALAEHLNDQVNLFSLEPNSADLAVDDFDALAQSYADKLIAQFAGQHIELLGWSMGGLLAAKVATLLEAAGQRVTQLYLADSWIPTAQTRNVSQLDAVSEFLTLVVDNGGEAWAQRIDGYFAPLLVDNELDSGTLSAHLQAFWQSAADALPLPYNAITAQQLADTFTKSERLKALRAVKCTLPSLPETLSTHVLWSKERLASDIDVYSAKLTSNGASMVIEQLDVGHQEVVRHPQLLNAVATQMS</sequence>
<accession>A0A167EQ21</accession>
<dbReference type="InterPro" id="IPR042099">
    <property type="entry name" value="ANL_N_sf"/>
</dbReference>
<evidence type="ECO:0000259" key="1">
    <source>
        <dbReference type="PROSITE" id="PS50075"/>
    </source>
</evidence>
<protein>
    <recommendedName>
        <fullName evidence="1">Carrier domain-containing protein</fullName>
    </recommendedName>
</protein>
<dbReference type="SUPFAM" id="SSF47336">
    <property type="entry name" value="ACP-like"/>
    <property type="match status" value="1"/>
</dbReference>
<dbReference type="InterPro" id="IPR036736">
    <property type="entry name" value="ACP-like_sf"/>
</dbReference>
<evidence type="ECO:0000313" key="3">
    <source>
        <dbReference type="Proteomes" id="UP000076503"/>
    </source>
</evidence>
<dbReference type="SUPFAM" id="SSF53474">
    <property type="entry name" value="alpha/beta-Hydrolases"/>
    <property type="match status" value="1"/>
</dbReference>
<dbReference type="InterPro" id="IPR045851">
    <property type="entry name" value="AMP-bd_C_sf"/>
</dbReference>
<gene>
    <name evidence="2" type="ORF">N476_14300</name>
</gene>
<proteinExistence type="predicted"/>
<dbReference type="Gene3D" id="3.40.50.1820">
    <property type="entry name" value="alpha/beta hydrolase"/>
    <property type="match status" value="1"/>
</dbReference>
<dbReference type="InterPro" id="IPR009081">
    <property type="entry name" value="PP-bd_ACP"/>
</dbReference>
<dbReference type="GO" id="GO:0005737">
    <property type="term" value="C:cytoplasm"/>
    <property type="evidence" value="ECO:0007669"/>
    <property type="project" value="TreeGrafter"/>
</dbReference>
<dbReference type="GO" id="GO:0043041">
    <property type="term" value="P:amino acid activation for nonribosomal peptide biosynthetic process"/>
    <property type="evidence" value="ECO:0007669"/>
    <property type="project" value="TreeGrafter"/>
</dbReference>
<dbReference type="Pfam" id="PF00975">
    <property type="entry name" value="Thioesterase"/>
    <property type="match status" value="1"/>
</dbReference>
<dbReference type="GO" id="GO:0003824">
    <property type="term" value="F:catalytic activity"/>
    <property type="evidence" value="ECO:0007669"/>
    <property type="project" value="InterPro"/>
</dbReference>
<dbReference type="OrthoDB" id="9757559at2"/>
<dbReference type="Gene3D" id="3.30.300.30">
    <property type="match status" value="1"/>
</dbReference>
<dbReference type="PANTHER" id="PTHR45527:SF1">
    <property type="entry name" value="FATTY ACID SYNTHASE"/>
    <property type="match status" value="1"/>
</dbReference>
<dbReference type="Pfam" id="PF00550">
    <property type="entry name" value="PP-binding"/>
    <property type="match status" value="1"/>
</dbReference>
<comment type="caution">
    <text evidence="2">The sequence shown here is derived from an EMBL/GenBank/DDBJ whole genome shotgun (WGS) entry which is preliminary data.</text>
</comment>
<dbReference type="InterPro" id="IPR001242">
    <property type="entry name" value="Condensation_dom"/>
</dbReference>
<name>A0A167EQ21_9GAMM</name>
<organism evidence="2 3">
    <name type="scientific">Pseudoalteromonas luteoviolacea H33</name>
    <dbReference type="NCBI Taxonomy" id="1365251"/>
    <lineage>
        <taxon>Bacteria</taxon>
        <taxon>Pseudomonadati</taxon>
        <taxon>Pseudomonadota</taxon>
        <taxon>Gammaproteobacteria</taxon>
        <taxon>Alteromonadales</taxon>
        <taxon>Pseudoalteromonadaceae</taxon>
        <taxon>Pseudoalteromonas</taxon>
    </lineage>
</organism>
<reference evidence="2 3" key="1">
    <citation type="submission" date="2013-07" db="EMBL/GenBank/DDBJ databases">
        <title>Comparative Genomic and Metabolomic Analysis of Twelve Strains of Pseudoalteromonas luteoviolacea.</title>
        <authorList>
            <person name="Vynne N.G."/>
            <person name="Mansson M."/>
            <person name="Gram L."/>
        </authorList>
    </citation>
    <scope>NUCLEOTIDE SEQUENCE [LARGE SCALE GENOMIC DNA]</scope>
    <source>
        <strain evidence="2 3">H33</strain>
    </source>
</reference>
<dbReference type="Pfam" id="PF00501">
    <property type="entry name" value="AMP-binding"/>
    <property type="match status" value="1"/>
</dbReference>
<dbReference type="Proteomes" id="UP000076503">
    <property type="component" value="Unassembled WGS sequence"/>
</dbReference>
<dbReference type="EMBL" id="AUXZ01000069">
    <property type="protein sequence ID" value="KZN51062.1"/>
    <property type="molecule type" value="Genomic_DNA"/>
</dbReference>
<feature type="domain" description="Carrier" evidence="1">
    <location>
        <begin position="919"/>
        <end position="996"/>
    </location>
</feature>
<dbReference type="CDD" id="cd05930">
    <property type="entry name" value="A_NRPS"/>
    <property type="match status" value="1"/>
</dbReference>
<dbReference type="InterPro" id="IPR029058">
    <property type="entry name" value="AB_hydrolase_fold"/>
</dbReference>
<dbReference type="Gene3D" id="3.40.50.12780">
    <property type="entry name" value="N-terminal domain of ligase-like"/>
    <property type="match status" value="1"/>
</dbReference>
<dbReference type="Pfam" id="PF00668">
    <property type="entry name" value="Condensation"/>
    <property type="match status" value="1"/>
</dbReference>
<dbReference type="AlphaFoldDB" id="A0A167EQ21"/>
<dbReference type="Gene3D" id="3.30.559.30">
    <property type="entry name" value="Nonribosomal peptide synthetase, condensation domain"/>
    <property type="match status" value="1"/>
</dbReference>